<sequence>MALDTAELLLHPVRMRIVQAFLGGRTLTTTDLRAELADVAPATLYRQVATLTGHGVLRSVGERRIRGAIERSYQLDEAAAAVDADTIRGMTPEQHRRAFLTFIAGLLADFDSYLDSGGGDLARDLAGYRQNAFYATDAELVEFITRMRELFAEYAALGPGPGRTRRLFTTVLLPADPVTAQDDGDAPSEATSSTS</sequence>
<dbReference type="Gene3D" id="1.10.10.10">
    <property type="entry name" value="Winged helix-like DNA-binding domain superfamily/Winged helix DNA-binding domain"/>
    <property type="match status" value="1"/>
</dbReference>
<protein>
    <submittedName>
        <fullName evidence="1">ArsR family transcriptional regulator</fullName>
    </submittedName>
</protein>
<dbReference type="InterPro" id="IPR036388">
    <property type="entry name" value="WH-like_DNA-bd_sf"/>
</dbReference>
<dbReference type="AlphaFoldDB" id="A0A9X0LDJ2"/>
<dbReference type="EMBL" id="LMWI01000002">
    <property type="protein sequence ID" value="KUJ46118.1"/>
    <property type="molecule type" value="Genomic_DNA"/>
</dbReference>
<organism evidence="1 2">
    <name type="scientific">Micromonospora maris</name>
    <dbReference type="NCBI Taxonomy" id="1003110"/>
    <lineage>
        <taxon>Bacteria</taxon>
        <taxon>Bacillati</taxon>
        <taxon>Actinomycetota</taxon>
        <taxon>Actinomycetes</taxon>
        <taxon>Micromonosporales</taxon>
        <taxon>Micromonosporaceae</taxon>
        <taxon>Micromonospora</taxon>
    </lineage>
</organism>
<evidence type="ECO:0000313" key="2">
    <source>
        <dbReference type="Proteomes" id="UP000053246"/>
    </source>
</evidence>
<dbReference type="Pfam" id="PF12840">
    <property type="entry name" value="HTH_20"/>
    <property type="match status" value="1"/>
</dbReference>
<proteinExistence type="predicted"/>
<accession>A0A9X0LDJ2</accession>
<dbReference type="RefSeq" id="WP_013735628.1">
    <property type="nucleotide sequence ID" value="NZ_LMWI01000002.1"/>
</dbReference>
<dbReference type="SUPFAM" id="SSF46785">
    <property type="entry name" value="Winged helix' DNA-binding domain"/>
    <property type="match status" value="1"/>
</dbReference>
<gene>
    <name evidence="1" type="ORF">ADL17_24490</name>
</gene>
<comment type="caution">
    <text evidence="1">The sequence shown here is derived from an EMBL/GenBank/DDBJ whole genome shotgun (WGS) entry which is preliminary data.</text>
</comment>
<dbReference type="InterPro" id="IPR036390">
    <property type="entry name" value="WH_DNA-bd_sf"/>
</dbReference>
<evidence type="ECO:0000313" key="1">
    <source>
        <dbReference type="EMBL" id="KUJ46118.1"/>
    </source>
</evidence>
<name>A0A9X0LDJ2_9ACTN</name>
<dbReference type="OMA" id="VRMRIIQ"/>
<dbReference type="Gene3D" id="6.10.140.2180">
    <property type="match status" value="1"/>
</dbReference>
<dbReference type="Proteomes" id="UP000053246">
    <property type="component" value="Unassembled WGS sequence"/>
</dbReference>
<keyword evidence="2" id="KW-1185">Reference proteome</keyword>
<reference evidence="1 2" key="1">
    <citation type="submission" date="2015-10" db="EMBL/GenBank/DDBJ databases">
        <authorList>
            <person name="Ju K.-S."/>
            <person name="Doroghazi J.R."/>
            <person name="Metcalf W.W."/>
        </authorList>
    </citation>
    <scope>NUCLEOTIDE SEQUENCE [LARGE SCALE GENOMIC DNA]</scope>
    <source>
        <strain evidence="1 2">NRRL B-24793</strain>
    </source>
</reference>